<keyword evidence="2 3" id="KW-0040">ANK repeat</keyword>
<name>A0AAT9G856_9RICK</name>
<accession>A0AAT9G856</accession>
<evidence type="ECO:0000256" key="2">
    <source>
        <dbReference type="ARBA" id="ARBA00023043"/>
    </source>
</evidence>
<evidence type="ECO:0000256" key="3">
    <source>
        <dbReference type="PROSITE-ProRule" id="PRU00023"/>
    </source>
</evidence>
<dbReference type="AlphaFoldDB" id="A0AAT9G856"/>
<dbReference type="InterPro" id="IPR002110">
    <property type="entry name" value="Ankyrin_rpt"/>
</dbReference>
<dbReference type="Gene3D" id="1.25.40.20">
    <property type="entry name" value="Ankyrin repeat-containing domain"/>
    <property type="match status" value="2"/>
</dbReference>
<dbReference type="Pfam" id="PF12796">
    <property type="entry name" value="Ank_2"/>
    <property type="match status" value="1"/>
</dbReference>
<evidence type="ECO:0008006" key="6">
    <source>
        <dbReference type="Google" id="ProtNLM"/>
    </source>
</evidence>
<sequence>MDKERLERLQSLKSKFNSLSNNPLMDIEGDGSTLESKLSREKSSYDSYVSQYDSLSSQLSQAQSDLANKQSTLSSTQYNLSNIQSTLTSKQNNLATLQNKLSIADSLLNQGADSKIVMQRALTENNASMIKDLVALKPESSKVVMDDNKTPLYLALEQDKIEIAKLLLETSDLMSVVKLSADKTQANITVKLIKLQPNLLTKLSQVENSGVAEKLLEDPGFMSLVESLTDSNGNNLLHLACQNNNYQLATRILEKAHINVNQQNSEGKTAFHILLENSLGFEEKSQLAEALLKYHPDIRLSDDGGHTSIDLAVNDPAILTLFFQQNLMGDSSHTDS</sequence>
<dbReference type="PROSITE" id="PS50297">
    <property type="entry name" value="ANK_REP_REGION"/>
    <property type="match status" value="1"/>
</dbReference>
<feature type="repeat" description="ANK" evidence="3">
    <location>
        <begin position="147"/>
        <end position="169"/>
    </location>
</feature>
<feature type="coiled-coil region" evidence="4">
    <location>
        <begin position="52"/>
        <end position="100"/>
    </location>
</feature>
<dbReference type="EMBL" id="AP029170">
    <property type="protein sequence ID" value="BFD45972.1"/>
    <property type="molecule type" value="Genomic_DNA"/>
</dbReference>
<dbReference type="PANTHER" id="PTHR24173">
    <property type="entry name" value="ANKYRIN REPEAT CONTAINING"/>
    <property type="match status" value="1"/>
</dbReference>
<keyword evidence="4" id="KW-0175">Coiled coil</keyword>
<organism evidence="5">
    <name type="scientific">Candidatus Tisiphia endosymbiont of Sergentomyia squamirostris</name>
    <dbReference type="NCBI Taxonomy" id="3113639"/>
    <lineage>
        <taxon>Bacteria</taxon>
        <taxon>Pseudomonadati</taxon>
        <taxon>Pseudomonadota</taxon>
        <taxon>Alphaproteobacteria</taxon>
        <taxon>Rickettsiales</taxon>
        <taxon>Rickettsiaceae</taxon>
        <taxon>Rickettsieae</taxon>
        <taxon>Candidatus Tisiphia</taxon>
    </lineage>
</organism>
<dbReference type="PROSITE" id="PS50088">
    <property type="entry name" value="ANK_REPEAT"/>
    <property type="match status" value="2"/>
</dbReference>
<gene>
    <name evidence="5" type="ORF">DMENIID0002_06180</name>
</gene>
<protein>
    <recommendedName>
        <fullName evidence="6">Ankyrin repeat protein</fullName>
    </recommendedName>
</protein>
<evidence type="ECO:0000313" key="5">
    <source>
        <dbReference type="EMBL" id="BFD45972.1"/>
    </source>
</evidence>
<evidence type="ECO:0000256" key="4">
    <source>
        <dbReference type="SAM" id="Coils"/>
    </source>
</evidence>
<dbReference type="InterPro" id="IPR036770">
    <property type="entry name" value="Ankyrin_rpt-contain_sf"/>
</dbReference>
<proteinExistence type="predicted"/>
<feature type="repeat" description="ANK" evidence="3">
    <location>
        <begin position="232"/>
        <end position="265"/>
    </location>
</feature>
<reference evidence="5" key="1">
    <citation type="submission" date="2024-01" db="EMBL/GenBank/DDBJ databases">
        <title>Sequencing the genomes of a sandfly, Sergentomyia squamirostris, and its two endosymbionts.</title>
        <authorList>
            <person name="Itokawa K."/>
            <person name="Sanjoba C."/>
        </authorList>
    </citation>
    <scope>NUCLEOTIDE SEQUENCE</scope>
    <source>
        <strain evidence="5">RiSSQ</strain>
    </source>
</reference>
<keyword evidence="1" id="KW-0677">Repeat</keyword>
<dbReference type="SUPFAM" id="SSF48403">
    <property type="entry name" value="Ankyrin repeat"/>
    <property type="match status" value="1"/>
</dbReference>
<dbReference type="SMART" id="SM00248">
    <property type="entry name" value="ANK"/>
    <property type="match status" value="3"/>
</dbReference>
<evidence type="ECO:0000256" key="1">
    <source>
        <dbReference type="ARBA" id="ARBA00022737"/>
    </source>
</evidence>
<dbReference type="PANTHER" id="PTHR24173:SF74">
    <property type="entry name" value="ANKYRIN REPEAT DOMAIN-CONTAINING PROTEIN 16"/>
    <property type="match status" value="1"/>
</dbReference>